<dbReference type="GeneID" id="68094633"/>
<reference evidence="1 2" key="1">
    <citation type="journal article" date="2018" name="BMC Genomics">
        <title>The genome of Naegleria lovaniensis, the basis for a comparative approach to unravel pathogenicity factors of the human pathogenic amoeba N. fowleri.</title>
        <authorList>
            <person name="Liechti N."/>
            <person name="Schurch N."/>
            <person name="Bruggmann R."/>
            <person name="Wittwer M."/>
        </authorList>
    </citation>
    <scope>NUCLEOTIDE SEQUENCE [LARGE SCALE GENOMIC DNA]</scope>
    <source>
        <strain evidence="1 2">ATCC 30569</strain>
    </source>
</reference>
<protein>
    <submittedName>
        <fullName evidence="1">Uncharacterized protein</fullName>
    </submittedName>
</protein>
<name>A0AA88GQR7_NAELO</name>
<dbReference type="EMBL" id="PYSW02000014">
    <property type="protein sequence ID" value="KAG2387142.1"/>
    <property type="molecule type" value="Genomic_DNA"/>
</dbReference>
<gene>
    <name evidence="1" type="ORF">C9374_002177</name>
</gene>
<dbReference type="Proteomes" id="UP000816034">
    <property type="component" value="Unassembled WGS sequence"/>
</dbReference>
<evidence type="ECO:0000313" key="2">
    <source>
        <dbReference type="Proteomes" id="UP000816034"/>
    </source>
</evidence>
<proteinExistence type="predicted"/>
<dbReference type="AlphaFoldDB" id="A0AA88GQR7"/>
<organism evidence="1 2">
    <name type="scientific">Naegleria lovaniensis</name>
    <name type="common">Amoeba</name>
    <dbReference type="NCBI Taxonomy" id="51637"/>
    <lineage>
        <taxon>Eukaryota</taxon>
        <taxon>Discoba</taxon>
        <taxon>Heterolobosea</taxon>
        <taxon>Tetramitia</taxon>
        <taxon>Eutetramitia</taxon>
        <taxon>Vahlkampfiidae</taxon>
        <taxon>Naegleria</taxon>
    </lineage>
</organism>
<evidence type="ECO:0000313" key="1">
    <source>
        <dbReference type="EMBL" id="KAG2387142.1"/>
    </source>
</evidence>
<keyword evidence="2" id="KW-1185">Reference proteome</keyword>
<sequence length="133" mass="15495">MPAIKNPETKREYIVQFVKPKRTGPTFTKEQVYSAMIAVEKTNQENSKFCGPFGLSRSYSLHAEISNSFEELKQIEVSKKCIDLFLTKHAWMPWSNCMSLDQVQECMKIHNEANQKDPDYWTKINNLLESNDQ</sequence>
<dbReference type="RefSeq" id="XP_044551134.1">
    <property type="nucleotide sequence ID" value="XM_044691566.1"/>
</dbReference>
<accession>A0AA88GQR7</accession>
<dbReference type="Gene3D" id="1.10.530.10">
    <property type="match status" value="1"/>
</dbReference>
<comment type="caution">
    <text evidence="1">The sequence shown here is derived from an EMBL/GenBank/DDBJ whole genome shotgun (WGS) entry which is preliminary data.</text>
</comment>